<protein>
    <submittedName>
        <fullName evidence="2">Uncharacterized protein</fullName>
    </submittedName>
</protein>
<dbReference type="Proteomes" id="UP000270094">
    <property type="component" value="Unassembled WGS sequence"/>
</dbReference>
<sequence length="184" mass="20682">MTVVQDNSTEVFDYSTRPMKDGLNSTLPSSTYPTPLPSTSPSTPKSTIIAASPTSTLFDNPHFDSSLRKWVYSFDDFLPYPSVYFPVTVVAGKYRPRLRLQRSLSEVSVFSRGENLPNGYTHIVEALPLENGHIIRVPDPASIDVLVEFSFLTPRQVIDHLFKGAGYFRRRKQDAFLFTCPTSV</sequence>
<keyword evidence="3" id="KW-1185">Reference proteome</keyword>
<feature type="compositionally biased region" description="Low complexity" evidence="1">
    <location>
        <begin position="25"/>
        <end position="46"/>
    </location>
</feature>
<name>A0A3P7I8D3_STRVU</name>
<accession>A0A3P7I8D3</accession>
<evidence type="ECO:0000256" key="1">
    <source>
        <dbReference type="SAM" id="MobiDB-lite"/>
    </source>
</evidence>
<organism evidence="2 3">
    <name type="scientific">Strongylus vulgaris</name>
    <name type="common">Blood worm</name>
    <dbReference type="NCBI Taxonomy" id="40348"/>
    <lineage>
        <taxon>Eukaryota</taxon>
        <taxon>Metazoa</taxon>
        <taxon>Ecdysozoa</taxon>
        <taxon>Nematoda</taxon>
        <taxon>Chromadorea</taxon>
        <taxon>Rhabditida</taxon>
        <taxon>Rhabditina</taxon>
        <taxon>Rhabditomorpha</taxon>
        <taxon>Strongyloidea</taxon>
        <taxon>Strongylidae</taxon>
        <taxon>Strongylus</taxon>
    </lineage>
</organism>
<gene>
    <name evidence="2" type="ORF">SVUK_LOCUS4048</name>
</gene>
<feature type="region of interest" description="Disordered" evidence="1">
    <location>
        <begin position="14"/>
        <end position="46"/>
    </location>
</feature>
<proteinExistence type="predicted"/>
<dbReference type="OrthoDB" id="5832915at2759"/>
<dbReference type="AlphaFoldDB" id="A0A3P7I8D3"/>
<dbReference type="EMBL" id="UYYB01010932">
    <property type="protein sequence ID" value="VDM69050.1"/>
    <property type="molecule type" value="Genomic_DNA"/>
</dbReference>
<reference evidence="2 3" key="1">
    <citation type="submission" date="2018-11" db="EMBL/GenBank/DDBJ databases">
        <authorList>
            <consortium name="Pathogen Informatics"/>
        </authorList>
    </citation>
    <scope>NUCLEOTIDE SEQUENCE [LARGE SCALE GENOMIC DNA]</scope>
</reference>
<evidence type="ECO:0000313" key="2">
    <source>
        <dbReference type="EMBL" id="VDM69050.1"/>
    </source>
</evidence>
<evidence type="ECO:0000313" key="3">
    <source>
        <dbReference type="Proteomes" id="UP000270094"/>
    </source>
</evidence>